<dbReference type="Proteomes" id="UP000479335">
    <property type="component" value="Unassembled WGS sequence"/>
</dbReference>
<gene>
    <name evidence="1" type="ORF">GTP46_00805</name>
</gene>
<comment type="caution">
    <text evidence="1">The sequence shown here is derived from an EMBL/GenBank/DDBJ whole genome shotgun (WGS) entry which is preliminary data.</text>
</comment>
<sequence length="92" mass="10438">MIKSFRHKGLQHFFETGSLAGIQPAHAERLSSQLVMLHKAKKPEDLASLAWHLHALTGRLKGHWAISVSGNWRLTFAFDGEDVILVNYCDYH</sequence>
<dbReference type="InterPro" id="IPR035093">
    <property type="entry name" value="RelE/ParE_toxin_dom_sf"/>
</dbReference>
<evidence type="ECO:0000313" key="2">
    <source>
        <dbReference type="Proteomes" id="UP000479335"/>
    </source>
</evidence>
<keyword evidence="2" id="KW-1185">Reference proteome</keyword>
<name>A0A6L8K3S9_9BURK</name>
<organism evidence="1 2">
    <name type="scientific">Duganella flavida</name>
    <dbReference type="NCBI Taxonomy" id="2692175"/>
    <lineage>
        <taxon>Bacteria</taxon>
        <taxon>Pseudomonadati</taxon>
        <taxon>Pseudomonadota</taxon>
        <taxon>Betaproteobacteria</taxon>
        <taxon>Burkholderiales</taxon>
        <taxon>Oxalobacteraceae</taxon>
        <taxon>Telluria group</taxon>
        <taxon>Duganella</taxon>
    </lineage>
</organism>
<accession>A0A6L8K3S9</accession>
<dbReference type="PANTHER" id="PTHR40266:SF2">
    <property type="entry name" value="TOXIN HIGB-1"/>
    <property type="match status" value="1"/>
</dbReference>
<dbReference type="SUPFAM" id="SSF143011">
    <property type="entry name" value="RelE-like"/>
    <property type="match status" value="1"/>
</dbReference>
<dbReference type="PANTHER" id="PTHR40266">
    <property type="entry name" value="TOXIN HIGB-1"/>
    <property type="match status" value="1"/>
</dbReference>
<dbReference type="RefSeq" id="WP_161004748.1">
    <property type="nucleotide sequence ID" value="NZ_WWCN01000001.1"/>
</dbReference>
<dbReference type="Pfam" id="PF05015">
    <property type="entry name" value="HigB-like_toxin"/>
    <property type="match status" value="1"/>
</dbReference>
<dbReference type="AlphaFoldDB" id="A0A6L8K3S9"/>
<dbReference type="EMBL" id="WWCN01000001">
    <property type="protein sequence ID" value="MYM21187.1"/>
    <property type="molecule type" value="Genomic_DNA"/>
</dbReference>
<protein>
    <submittedName>
        <fullName evidence="1">Peptidase</fullName>
    </submittedName>
</protein>
<reference evidence="1 2" key="1">
    <citation type="submission" date="2019-12" db="EMBL/GenBank/DDBJ databases">
        <title>Novel species isolated from a subtropical stream in China.</title>
        <authorList>
            <person name="Lu H."/>
        </authorList>
    </citation>
    <scope>NUCLEOTIDE SEQUENCE [LARGE SCALE GENOMIC DNA]</scope>
    <source>
        <strain evidence="1 2">FT135W</strain>
    </source>
</reference>
<proteinExistence type="predicted"/>
<evidence type="ECO:0000313" key="1">
    <source>
        <dbReference type="EMBL" id="MYM21187.1"/>
    </source>
</evidence>
<dbReference type="InterPro" id="IPR007711">
    <property type="entry name" value="HigB-1"/>
</dbReference>
<dbReference type="Gene3D" id="3.30.2310.20">
    <property type="entry name" value="RelE-like"/>
    <property type="match status" value="1"/>
</dbReference>